<dbReference type="Pfam" id="PF04542">
    <property type="entry name" value="Sigma70_r2"/>
    <property type="match status" value="1"/>
</dbReference>
<dbReference type="SMART" id="SM00470">
    <property type="entry name" value="ParB"/>
    <property type="match status" value="1"/>
</dbReference>
<dbReference type="PANTHER" id="PTHR33375:SF1">
    <property type="entry name" value="CHROMOSOME-PARTITIONING PROTEIN PARB-RELATED"/>
    <property type="match status" value="1"/>
</dbReference>
<dbReference type="EMBL" id="JACLIC010000039">
    <property type="protein sequence ID" value="MBY0205800.1"/>
    <property type="molecule type" value="Genomic_DNA"/>
</dbReference>
<dbReference type="SUPFAM" id="SSF88946">
    <property type="entry name" value="Sigma2 domain of RNA polymerase sigma factors"/>
    <property type="match status" value="1"/>
</dbReference>
<dbReference type="InterPro" id="IPR003115">
    <property type="entry name" value="ParB_N"/>
</dbReference>
<proteinExistence type="predicted"/>
<dbReference type="Gene3D" id="1.10.1740.10">
    <property type="match status" value="1"/>
</dbReference>
<evidence type="ECO:0000313" key="3">
    <source>
        <dbReference type="Proteomes" id="UP000706031"/>
    </source>
</evidence>
<dbReference type="PANTHER" id="PTHR33375">
    <property type="entry name" value="CHROMOSOME-PARTITIONING PROTEIN PARB-RELATED"/>
    <property type="match status" value="1"/>
</dbReference>
<feature type="domain" description="ParB-like N-terminal" evidence="1">
    <location>
        <begin position="260"/>
        <end position="352"/>
    </location>
</feature>
<dbReference type="SUPFAM" id="SSF110849">
    <property type="entry name" value="ParB/Sulfiredoxin"/>
    <property type="match status" value="1"/>
</dbReference>
<dbReference type="InterPro" id="IPR007627">
    <property type="entry name" value="RNA_pol_sigma70_r2"/>
</dbReference>
<keyword evidence="3" id="KW-1185">Reference proteome</keyword>
<sequence length="556" mass="65182">MNQPQLVKVTIEKMISRYSKNIERLVKRFVFSKMIYDRWLEEDLIQEGYLGLIEAFGKYDFSKSDDFFWRYAYKFVKGKIVDFTIKHFNHVKPSKKVNSLITQIINRNLIGKSAYFISESLECSYNMAVNALQFLMIRRVTYLHEKIVSSKEQLEEKLTIDTLAIEIDQDVIFQVESLNSFSKHEKEIAIKLMDGYSRENIIEHCGITALQLKVIIDGILDKCGVAHEYISDRNEVLLMQLSKLQMNGELEESAKDKKFEWVRIELISASSKNPRKDLTVHTEQLQDVIASKGWEEPVTCYKKGDFYILLAGHRRWYAAKQLGYDKMPVFIVDSPETYAEEKDRLGSLQSVQVDWTPYEIAKNIHDRWIYSGGINYSEFSKKIGIPKSKIAAKIRVFKYYPKIEIEDKLTNGMYSISMLDYIISWIKRLVQYQPKFVDSISEEYVRHQMLAKYENKCFNSQIANDRYFVFNATSEEIFSFLSDTTKTLKQSEIELKISRSKKSRDHKEIYKMLDDSMSSVKKIEWKDQKEAILLIDELDSLLSEINALSRKMKGRI</sequence>
<organism evidence="2 3">
    <name type="scientific">Paenibacillus cucumis</name>
    <name type="common">ex Kampfer et al. 2016</name>
    <dbReference type="NCBI Taxonomy" id="1776858"/>
    <lineage>
        <taxon>Bacteria</taxon>
        <taxon>Bacillati</taxon>
        <taxon>Bacillota</taxon>
        <taxon>Bacilli</taxon>
        <taxon>Bacillales</taxon>
        <taxon>Paenibacillaceae</taxon>
        <taxon>Paenibacillus</taxon>
    </lineage>
</organism>
<dbReference type="CDD" id="cd16387">
    <property type="entry name" value="ParB_N_Srx"/>
    <property type="match status" value="1"/>
</dbReference>
<name>A0ABS7KNU1_9BACL</name>
<evidence type="ECO:0000313" key="2">
    <source>
        <dbReference type="EMBL" id="MBY0205800.1"/>
    </source>
</evidence>
<dbReference type="InterPro" id="IPR036086">
    <property type="entry name" value="ParB/Sulfiredoxin_sf"/>
</dbReference>
<comment type="caution">
    <text evidence="2">The sequence shown here is derived from an EMBL/GenBank/DDBJ whole genome shotgun (WGS) entry which is preliminary data.</text>
</comment>
<dbReference type="Pfam" id="PF02195">
    <property type="entry name" value="ParB_N"/>
    <property type="match status" value="1"/>
</dbReference>
<gene>
    <name evidence="2" type="ORF">H7T88_21575</name>
</gene>
<dbReference type="InterPro" id="IPR050336">
    <property type="entry name" value="Chromosome_partition/occlusion"/>
</dbReference>
<accession>A0ABS7KNU1</accession>
<reference evidence="2 3" key="1">
    <citation type="submission" date="2020-08" db="EMBL/GenBank/DDBJ databases">
        <title>Fungal Genomes of the International Space Station.</title>
        <authorList>
            <person name="Seuylemezian A."/>
            <person name="Singh N.K."/>
            <person name="Wood J."/>
            <person name="Venkateswaran K."/>
        </authorList>
    </citation>
    <scope>NUCLEOTIDE SEQUENCE [LARGE SCALE GENOMIC DNA]</scope>
    <source>
        <strain evidence="2 3">S/N-304-OC-R4</strain>
    </source>
</reference>
<evidence type="ECO:0000259" key="1">
    <source>
        <dbReference type="SMART" id="SM00470"/>
    </source>
</evidence>
<dbReference type="Proteomes" id="UP000706031">
    <property type="component" value="Unassembled WGS sequence"/>
</dbReference>
<protein>
    <submittedName>
        <fullName evidence="2">ParB N-terminal domain-containing protein</fullName>
    </submittedName>
</protein>
<dbReference type="Gene3D" id="3.90.1530.10">
    <property type="entry name" value="Conserved hypothetical protein from pyrococcus furiosus pfu- 392566-001, ParB domain"/>
    <property type="match status" value="1"/>
</dbReference>
<dbReference type="InterPro" id="IPR013325">
    <property type="entry name" value="RNA_pol_sigma_r2"/>
</dbReference>
<dbReference type="RefSeq" id="WP_221790233.1">
    <property type="nucleotide sequence ID" value="NZ_JACLIC010000039.1"/>
</dbReference>